<evidence type="ECO:0000256" key="1">
    <source>
        <dbReference type="ARBA" id="ARBA00004613"/>
    </source>
</evidence>
<keyword evidence="4 7" id="KW-1015">Disulfide bond</keyword>
<proteinExistence type="predicted"/>
<dbReference type="Pfam" id="PF00193">
    <property type="entry name" value="Xlink"/>
    <property type="match status" value="1"/>
</dbReference>
<keyword evidence="5" id="KW-0325">Glycoprotein</keyword>
<dbReference type="EMBL" id="JASDAP010000022">
    <property type="protein sequence ID" value="KAK1883960.1"/>
    <property type="molecule type" value="Genomic_DNA"/>
</dbReference>
<keyword evidence="3" id="KW-0677">Repeat</keyword>
<dbReference type="PROSITE" id="PS50963">
    <property type="entry name" value="LINK_2"/>
    <property type="match status" value="1"/>
</dbReference>
<evidence type="ECO:0000313" key="11">
    <source>
        <dbReference type="Proteomes" id="UP001228049"/>
    </source>
</evidence>
<dbReference type="SUPFAM" id="SSF56436">
    <property type="entry name" value="C-type lectin-like"/>
    <property type="match status" value="1"/>
</dbReference>
<evidence type="ECO:0000256" key="7">
    <source>
        <dbReference type="PROSITE-ProRule" id="PRU00323"/>
    </source>
</evidence>
<dbReference type="GO" id="GO:0010001">
    <property type="term" value="P:glial cell differentiation"/>
    <property type="evidence" value="ECO:0007669"/>
    <property type="project" value="TreeGrafter"/>
</dbReference>
<organism evidence="10 11">
    <name type="scientific">Dissostichus eleginoides</name>
    <name type="common">Patagonian toothfish</name>
    <name type="synonym">Dissostichus amissus</name>
    <dbReference type="NCBI Taxonomy" id="100907"/>
    <lineage>
        <taxon>Eukaryota</taxon>
        <taxon>Metazoa</taxon>
        <taxon>Chordata</taxon>
        <taxon>Craniata</taxon>
        <taxon>Vertebrata</taxon>
        <taxon>Euteleostomi</taxon>
        <taxon>Actinopterygii</taxon>
        <taxon>Neopterygii</taxon>
        <taxon>Teleostei</taxon>
        <taxon>Neoteleostei</taxon>
        <taxon>Acanthomorphata</taxon>
        <taxon>Eupercaria</taxon>
        <taxon>Perciformes</taxon>
        <taxon>Notothenioidei</taxon>
        <taxon>Nototheniidae</taxon>
        <taxon>Dissostichus</taxon>
    </lineage>
</organism>
<sequence>MDRRTNQNQRGNPRPFDHGAVADRAYRQIHCRNGWIYGLDEFHMALGEERAGFGHRMRKEKDNVKRLEDILSNRNSGFDQDNKRLFDIIQYRVADISRLKEQMEAAESQHKQQLDDMVAQQQKLSDQNNEGNLVTFNLLQRREQELLQCEEKFTKNLAEKHDIWESEKLQMEKKYEEVTQEKNDLDRKILSRDTEFQQLEAKLKQVEQQKNYLAKKNKSWETDVKQLKDQMREQEEMFSKDLAQNQESCEAKVNLVEIKLIEVTQEKDDLAQKQLSWEKELKEVQAELKMAEDEKKDSAKKNLSLEKEVQLKERQVKQLENDLDEQKKMFNKDLAQNQESCEAKVNLVEIKLIEVTQEKDDLAQKQLSWEKELKEVQAELKMAEDEKKDSAKKNLSLEKEVQLKERQVKQLENDLDEQKKMFNKDLAQNQESWETKVHLTETRWKQVEEQRDDLAQGQLSWEAKEEQMEEEKKLLEDLWRFYYLIHPSKLTYDEAVQACQKDDAQIAKVGQMYAAWKLLGFDRCDAGWLADGSVRYPISNPRRRCSPTEAAVRFSGFPDKKHKLYGVYCFKGHN</sequence>
<dbReference type="AlphaFoldDB" id="A0AAD9BHL8"/>
<dbReference type="InterPro" id="IPR050691">
    <property type="entry name" value="Hyaluronan_bind_Proteoglycan"/>
</dbReference>
<dbReference type="PANTHER" id="PTHR22804">
    <property type="entry name" value="AGGRECAN/VERSICAN PROTEOGLYCAN"/>
    <property type="match status" value="1"/>
</dbReference>
<keyword evidence="2" id="KW-0964">Secreted</keyword>
<dbReference type="GO" id="GO:0005615">
    <property type="term" value="C:extracellular space"/>
    <property type="evidence" value="ECO:0007669"/>
    <property type="project" value="TreeGrafter"/>
</dbReference>
<evidence type="ECO:0000259" key="9">
    <source>
        <dbReference type="PROSITE" id="PS50963"/>
    </source>
</evidence>
<evidence type="ECO:0000256" key="8">
    <source>
        <dbReference type="SAM" id="Coils"/>
    </source>
</evidence>
<dbReference type="InterPro" id="IPR016186">
    <property type="entry name" value="C-type_lectin-like/link_sf"/>
</dbReference>
<keyword evidence="11" id="KW-1185">Reference proteome</keyword>
<dbReference type="InterPro" id="IPR016187">
    <property type="entry name" value="CTDL_fold"/>
</dbReference>
<dbReference type="GO" id="GO:0005540">
    <property type="term" value="F:hyaluronic acid binding"/>
    <property type="evidence" value="ECO:0007669"/>
    <property type="project" value="InterPro"/>
</dbReference>
<evidence type="ECO:0000256" key="2">
    <source>
        <dbReference type="ARBA" id="ARBA00022525"/>
    </source>
</evidence>
<dbReference type="GO" id="GO:0007155">
    <property type="term" value="P:cell adhesion"/>
    <property type="evidence" value="ECO:0007669"/>
    <property type="project" value="InterPro"/>
</dbReference>
<keyword evidence="6" id="KW-0393">Immunoglobulin domain</keyword>
<evidence type="ECO:0000313" key="10">
    <source>
        <dbReference type="EMBL" id="KAK1883960.1"/>
    </source>
</evidence>
<feature type="coiled-coil region" evidence="8">
    <location>
        <begin position="161"/>
        <end position="428"/>
    </location>
</feature>
<dbReference type="PROSITE" id="PS01241">
    <property type="entry name" value="LINK_1"/>
    <property type="match status" value="1"/>
</dbReference>
<dbReference type="Gene3D" id="3.10.100.10">
    <property type="entry name" value="Mannose-Binding Protein A, subunit A"/>
    <property type="match status" value="1"/>
</dbReference>
<protein>
    <submittedName>
        <fullName evidence="10">Hyaluronan and proteoglycan link protein 1</fullName>
    </submittedName>
</protein>
<evidence type="ECO:0000256" key="3">
    <source>
        <dbReference type="ARBA" id="ARBA00022737"/>
    </source>
</evidence>
<comment type="subcellular location">
    <subcellularLocation>
        <location evidence="1">Secreted</location>
    </subcellularLocation>
</comment>
<comment type="caution">
    <text evidence="10">The sequence shown here is derived from an EMBL/GenBank/DDBJ whole genome shotgun (WGS) entry which is preliminary data.</text>
</comment>
<name>A0AAD9BHL8_DISEL</name>
<accession>A0AAD9BHL8</accession>
<dbReference type="SMART" id="SM00445">
    <property type="entry name" value="LINK"/>
    <property type="match status" value="1"/>
</dbReference>
<dbReference type="GO" id="GO:0001501">
    <property type="term" value="P:skeletal system development"/>
    <property type="evidence" value="ECO:0007669"/>
    <property type="project" value="TreeGrafter"/>
</dbReference>
<dbReference type="InterPro" id="IPR000538">
    <property type="entry name" value="Link_dom"/>
</dbReference>
<reference evidence="10" key="1">
    <citation type="submission" date="2023-04" db="EMBL/GenBank/DDBJ databases">
        <title>Chromosome-level genome of Chaenocephalus aceratus.</title>
        <authorList>
            <person name="Park H."/>
        </authorList>
    </citation>
    <scope>NUCLEOTIDE SEQUENCE</scope>
    <source>
        <strain evidence="10">DE</strain>
        <tissue evidence="10">Muscle</tissue>
    </source>
</reference>
<gene>
    <name evidence="10" type="ORF">KUDE01_022283</name>
</gene>
<feature type="disulfide bond" evidence="7">
    <location>
        <begin position="524"/>
        <end position="545"/>
    </location>
</feature>
<dbReference type="GO" id="GO:0045202">
    <property type="term" value="C:synapse"/>
    <property type="evidence" value="ECO:0007669"/>
    <property type="project" value="TreeGrafter"/>
</dbReference>
<dbReference type="GO" id="GO:0002052">
    <property type="term" value="P:positive regulation of neuroblast proliferation"/>
    <property type="evidence" value="ECO:0007669"/>
    <property type="project" value="TreeGrafter"/>
</dbReference>
<comment type="caution">
    <text evidence="7">Lacks conserved residue(s) required for the propagation of feature annotation.</text>
</comment>
<dbReference type="PANTHER" id="PTHR22804:SF10">
    <property type="entry name" value="HYALURONAN AND PROTEOGLYCAN LINK PROTEIN 1"/>
    <property type="match status" value="1"/>
</dbReference>
<dbReference type="Proteomes" id="UP001228049">
    <property type="component" value="Unassembled WGS sequence"/>
</dbReference>
<feature type="coiled-coil region" evidence="8">
    <location>
        <begin position="96"/>
        <end position="123"/>
    </location>
</feature>
<feature type="domain" description="Link" evidence="9">
    <location>
        <begin position="479"/>
        <end position="571"/>
    </location>
</feature>
<keyword evidence="8" id="KW-0175">Coiled coil</keyword>
<dbReference type="GO" id="GO:0072534">
    <property type="term" value="C:perineuronal net"/>
    <property type="evidence" value="ECO:0007669"/>
    <property type="project" value="TreeGrafter"/>
</dbReference>
<evidence type="ECO:0000256" key="5">
    <source>
        <dbReference type="ARBA" id="ARBA00023180"/>
    </source>
</evidence>
<dbReference type="PRINTS" id="PR01265">
    <property type="entry name" value="LINKMODULE"/>
</dbReference>
<dbReference type="GO" id="GO:0007417">
    <property type="term" value="P:central nervous system development"/>
    <property type="evidence" value="ECO:0007669"/>
    <property type="project" value="TreeGrafter"/>
</dbReference>
<dbReference type="CDD" id="cd03519">
    <property type="entry name" value="Link_domain_HAPLN_module_2"/>
    <property type="match status" value="1"/>
</dbReference>
<evidence type="ECO:0000256" key="6">
    <source>
        <dbReference type="ARBA" id="ARBA00023319"/>
    </source>
</evidence>
<evidence type="ECO:0000256" key="4">
    <source>
        <dbReference type="ARBA" id="ARBA00023157"/>
    </source>
</evidence>
<dbReference type="FunFam" id="3.10.100.10:FF:000001">
    <property type="entry name" value="Hyaluronan proteoglycan link protein 1"/>
    <property type="match status" value="1"/>
</dbReference>